<dbReference type="VEuPathDB" id="FungiDB:I7I53_04204"/>
<dbReference type="OrthoDB" id="4188106at2759"/>
<protein>
    <submittedName>
        <fullName evidence="1">Uncharacterized protein</fullName>
    </submittedName>
</protein>
<dbReference type="STRING" id="544711.F0UD81"/>
<dbReference type="HOGENOM" id="CLU_175690_0_0_1"/>
<gene>
    <name evidence="1" type="ORF">HCEG_01891</name>
</gene>
<dbReference type="EMBL" id="DS990637">
    <property type="protein sequence ID" value="EGC42676.1"/>
    <property type="molecule type" value="Genomic_DNA"/>
</dbReference>
<accession>F0UD81</accession>
<proteinExistence type="predicted"/>
<evidence type="ECO:0000313" key="2">
    <source>
        <dbReference type="Proteomes" id="UP000008142"/>
    </source>
</evidence>
<sequence>MIIQFNLEAAAMELPFNKVVQKAAHELFLNTDTTAPMELINELKRKIINNSKIRELIECSKELTWKLRAMRFHSILAARGKTLLNSATVWSFTHWCACIIVWLKLQH</sequence>
<dbReference type="Proteomes" id="UP000008142">
    <property type="component" value="Unassembled WGS sequence"/>
</dbReference>
<reference evidence="2" key="1">
    <citation type="submission" date="2008-07" db="EMBL/GenBank/DDBJ databases">
        <title>Annotation of Ajellomyces capsulatus strain H88.</title>
        <authorList>
            <person name="Champion M."/>
            <person name="Cuomo C."/>
            <person name="Ma L.-J."/>
            <person name="Henn M.R."/>
            <person name="Sil A."/>
            <person name="Goldman B."/>
            <person name="Young S.K."/>
            <person name="Kodira C.D."/>
            <person name="Zeng Q."/>
            <person name="Koehrsen M."/>
            <person name="Alvarado L."/>
            <person name="Berlin A."/>
            <person name="Borenstein D."/>
            <person name="Chen Z."/>
            <person name="Engels R."/>
            <person name="Freedman E."/>
            <person name="Gellesch M."/>
            <person name="Goldberg J."/>
            <person name="Griggs A."/>
            <person name="Gujja S."/>
            <person name="Heiman D."/>
            <person name="Hepburn T."/>
            <person name="Howarth C."/>
            <person name="Jen D."/>
            <person name="Larson L."/>
            <person name="Lewis B."/>
            <person name="Mehta T."/>
            <person name="Park D."/>
            <person name="Pearson M."/>
            <person name="Roberts A."/>
            <person name="Saif S."/>
            <person name="Shea T."/>
            <person name="Shenoy N."/>
            <person name="Sisk P."/>
            <person name="Stolte C."/>
            <person name="Sykes S."/>
            <person name="Walk T."/>
            <person name="White J."/>
            <person name="Yandava C."/>
            <person name="Klein B."/>
            <person name="McEwen J.G."/>
            <person name="Puccia R."/>
            <person name="Goldman G.H."/>
            <person name="Felipe M.S."/>
            <person name="Nino-Vega G."/>
            <person name="San-Blas G."/>
            <person name="Taylor J."/>
            <person name="Mendoza L."/>
            <person name="Galagan J."/>
            <person name="Nusbaum C."/>
            <person name="Birren B."/>
        </authorList>
    </citation>
    <scope>NUCLEOTIDE SEQUENCE [LARGE SCALE GENOMIC DNA]</scope>
    <source>
        <strain evidence="2">H88</strain>
    </source>
</reference>
<dbReference type="AlphaFoldDB" id="F0UD81"/>
<evidence type="ECO:0000313" key="1">
    <source>
        <dbReference type="EMBL" id="EGC42676.1"/>
    </source>
</evidence>
<organism evidence="2">
    <name type="scientific">Ajellomyces capsulatus (strain H88)</name>
    <name type="common">Darling's disease fungus</name>
    <name type="synonym">Histoplasma capsulatum</name>
    <dbReference type="NCBI Taxonomy" id="544711"/>
    <lineage>
        <taxon>Eukaryota</taxon>
        <taxon>Fungi</taxon>
        <taxon>Dikarya</taxon>
        <taxon>Ascomycota</taxon>
        <taxon>Pezizomycotina</taxon>
        <taxon>Eurotiomycetes</taxon>
        <taxon>Eurotiomycetidae</taxon>
        <taxon>Onygenales</taxon>
        <taxon>Ajellomycetaceae</taxon>
        <taxon>Histoplasma</taxon>
    </lineage>
</organism>
<name>F0UD81_AJEC8</name>